<reference evidence="9" key="1">
    <citation type="submission" date="2020-10" db="EMBL/GenBank/DDBJ databases">
        <authorList>
            <person name="Gilroy R."/>
        </authorList>
    </citation>
    <scope>NUCLEOTIDE SEQUENCE</scope>
    <source>
        <strain evidence="9">CHK187-14744</strain>
    </source>
</reference>
<evidence type="ECO:0000256" key="6">
    <source>
        <dbReference type="ARBA" id="ARBA00022932"/>
    </source>
</evidence>
<dbReference type="Pfam" id="PF09115">
    <property type="entry name" value="DNApol3-delta_C"/>
    <property type="match status" value="1"/>
</dbReference>
<dbReference type="SUPFAM" id="SSF48019">
    <property type="entry name" value="post-AAA+ oligomerization domain-like"/>
    <property type="match status" value="1"/>
</dbReference>
<evidence type="ECO:0000256" key="1">
    <source>
        <dbReference type="ARBA" id="ARBA00012417"/>
    </source>
</evidence>
<dbReference type="Proteomes" id="UP000824164">
    <property type="component" value="Unassembled WGS sequence"/>
</dbReference>
<dbReference type="InterPro" id="IPR003593">
    <property type="entry name" value="AAA+_ATPase"/>
</dbReference>
<protein>
    <recommendedName>
        <fullName evidence="2">DNA polymerase III subunit delta'</fullName>
        <ecNumber evidence="1">2.7.7.7</ecNumber>
    </recommendedName>
</protein>
<dbReference type="GO" id="GO:0009360">
    <property type="term" value="C:DNA polymerase III complex"/>
    <property type="evidence" value="ECO:0007669"/>
    <property type="project" value="InterPro"/>
</dbReference>
<evidence type="ECO:0000313" key="9">
    <source>
        <dbReference type="EMBL" id="HIU02453.1"/>
    </source>
</evidence>
<dbReference type="GO" id="GO:0003677">
    <property type="term" value="F:DNA binding"/>
    <property type="evidence" value="ECO:0007669"/>
    <property type="project" value="InterPro"/>
</dbReference>
<organism evidence="9 10">
    <name type="scientific">Candidatus Onthocola gallistercoris</name>
    <dbReference type="NCBI Taxonomy" id="2840876"/>
    <lineage>
        <taxon>Bacteria</taxon>
        <taxon>Bacillati</taxon>
        <taxon>Bacillota</taxon>
        <taxon>Bacilli</taxon>
        <taxon>Candidatus Onthocola</taxon>
    </lineage>
</organism>
<comment type="catalytic activity">
    <reaction evidence="7">
        <text>DNA(n) + a 2'-deoxyribonucleoside 5'-triphosphate = DNA(n+1) + diphosphate</text>
        <dbReference type="Rhea" id="RHEA:22508"/>
        <dbReference type="Rhea" id="RHEA-COMP:17339"/>
        <dbReference type="Rhea" id="RHEA-COMP:17340"/>
        <dbReference type="ChEBI" id="CHEBI:33019"/>
        <dbReference type="ChEBI" id="CHEBI:61560"/>
        <dbReference type="ChEBI" id="CHEBI:173112"/>
        <dbReference type="EC" id="2.7.7.7"/>
    </reaction>
</comment>
<dbReference type="AlphaFoldDB" id="A0A9D1HFV5"/>
<proteinExistence type="predicted"/>
<reference evidence="9" key="2">
    <citation type="journal article" date="2021" name="PeerJ">
        <title>Extensive microbial diversity within the chicken gut microbiome revealed by metagenomics and culture.</title>
        <authorList>
            <person name="Gilroy R."/>
            <person name="Ravi A."/>
            <person name="Getino M."/>
            <person name="Pursley I."/>
            <person name="Horton D.L."/>
            <person name="Alikhan N.F."/>
            <person name="Baker D."/>
            <person name="Gharbi K."/>
            <person name="Hall N."/>
            <person name="Watson M."/>
            <person name="Adriaenssens E.M."/>
            <person name="Foster-Nyarko E."/>
            <person name="Jarju S."/>
            <person name="Secka A."/>
            <person name="Antonio M."/>
            <person name="Oren A."/>
            <person name="Chaudhuri R.R."/>
            <person name="La Ragione R."/>
            <person name="Hildebrand F."/>
            <person name="Pallen M.J."/>
        </authorList>
    </citation>
    <scope>NUCLEOTIDE SEQUENCE</scope>
    <source>
        <strain evidence="9">CHK187-14744</strain>
    </source>
</reference>
<sequence length="329" mass="37511">MSDFRDIIGHEEIIEHMRAALKSKKISHAYIFEGPNGSGKNLLAKTYAKALQCEAGYGDSCGMCPSCIRMDSGNQPDVKWIIHEKPASIGVEDVRTQVNNDIQIKPYSSKYKIYIIDEAEKMTVQAQNALLKTIEEPPAYGIIMLLTNNNEAMLPTIRSRCITFHLKPVRQSQIETFLEEKYSIPDYKARICAAFSQGVVGRAVDMAASEHFTELQQEILKIVKRIHEMEVYEIVEAIKKLSAYKADIIDIIDMMMVWYRDVLMFKVTKNANLIVYKDEYRSLSEQASKTSYEGLDKIIKALEKAKVRLNANVNFDVAMEMMLLVMKEN</sequence>
<dbReference type="Gene3D" id="3.40.50.300">
    <property type="entry name" value="P-loop containing nucleotide triphosphate hydrolases"/>
    <property type="match status" value="1"/>
</dbReference>
<name>A0A9D1HFV5_9FIRM</name>
<dbReference type="Pfam" id="PF13177">
    <property type="entry name" value="DNA_pol3_delta2"/>
    <property type="match status" value="1"/>
</dbReference>
<keyword evidence="5" id="KW-0235">DNA replication</keyword>
<dbReference type="PANTHER" id="PTHR11669:SF8">
    <property type="entry name" value="DNA POLYMERASE III SUBUNIT DELTA"/>
    <property type="match status" value="1"/>
</dbReference>
<evidence type="ECO:0000256" key="7">
    <source>
        <dbReference type="ARBA" id="ARBA00049244"/>
    </source>
</evidence>
<keyword evidence="4 9" id="KW-0548">Nucleotidyltransferase</keyword>
<dbReference type="InterPro" id="IPR050238">
    <property type="entry name" value="DNA_Rep/Repair_Clamp_Loader"/>
</dbReference>
<dbReference type="CDD" id="cd00009">
    <property type="entry name" value="AAA"/>
    <property type="match status" value="1"/>
</dbReference>
<dbReference type="SUPFAM" id="SSF52540">
    <property type="entry name" value="P-loop containing nucleoside triphosphate hydrolases"/>
    <property type="match status" value="1"/>
</dbReference>
<dbReference type="Gene3D" id="1.20.272.10">
    <property type="match status" value="1"/>
</dbReference>
<accession>A0A9D1HFV5</accession>
<dbReference type="InterPro" id="IPR004622">
    <property type="entry name" value="DNA_pol_HolB"/>
</dbReference>
<evidence type="ECO:0000256" key="2">
    <source>
        <dbReference type="ARBA" id="ARBA00014363"/>
    </source>
</evidence>
<keyword evidence="6" id="KW-0239">DNA-directed DNA polymerase</keyword>
<evidence type="ECO:0000313" key="10">
    <source>
        <dbReference type="Proteomes" id="UP000824164"/>
    </source>
</evidence>
<keyword evidence="3 9" id="KW-0808">Transferase</keyword>
<gene>
    <name evidence="9" type="primary">holB</name>
    <name evidence="9" type="ORF">IAB63_04295</name>
</gene>
<dbReference type="GO" id="GO:0008408">
    <property type="term" value="F:3'-5' exonuclease activity"/>
    <property type="evidence" value="ECO:0007669"/>
    <property type="project" value="InterPro"/>
</dbReference>
<evidence type="ECO:0000256" key="4">
    <source>
        <dbReference type="ARBA" id="ARBA00022695"/>
    </source>
</evidence>
<evidence type="ECO:0000259" key="8">
    <source>
        <dbReference type="SMART" id="SM00382"/>
    </source>
</evidence>
<comment type="caution">
    <text evidence="9">The sequence shown here is derived from an EMBL/GenBank/DDBJ whole genome shotgun (WGS) entry which is preliminary data.</text>
</comment>
<evidence type="ECO:0000256" key="5">
    <source>
        <dbReference type="ARBA" id="ARBA00022705"/>
    </source>
</evidence>
<evidence type="ECO:0000256" key="3">
    <source>
        <dbReference type="ARBA" id="ARBA00022679"/>
    </source>
</evidence>
<dbReference type="EMBL" id="DVLT01000031">
    <property type="protein sequence ID" value="HIU02453.1"/>
    <property type="molecule type" value="Genomic_DNA"/>
</dbReference>
<dbReference type="SMART" id="SM00382">
    <property type="entry name" value="AAA"/>
    <property type="match status" value="1"/>
</dbReference>
<dbReference type="InterPro" id="IPR027417">
    <property type="entry name" value="P-loop_NTPase"/>
</dbReference>
<dbReference type="NCBIfam" id="TIGR00678">
    <property type="entry name" value="holB"/>
    <property type="match status" value="1"/>
</dbReference>
<dbReference type="GO" id="GO:0006261">
    <property type="term" value="P:DNA-templated DNA replication"/>
    <property type="evidence" value="ECO:0007669"/>
    <property type="project" value="TreeGrafter"/>
</dbReference>
<dbReference type="EC" id="2.7.7.7" evidence="1"/>
<feature type="domain" description="AAA+ ATPase" evidence="8">
    <location>
        <begin position="26"/>
        <end position="169"/>
    </location>
</feature>
<dbReference type="InterPro" id="IPR015199">
    <property type="entry name" value="DNA_pol_III_delta_C"/>
</dbReference>
<dbReference type="InterPro" id="IPR008921">
    <property type="entry name" value="DNA_pol3_clamp-load_cplx_C"/>
</dbReference>
<dbReference type="GO" id="GO:0003887">
    <property type="term" value="F:DNA-directed DNA polymerase activity"/>
    <property type="evidence" value="ECO:0007669"/>
    <property type="project" value="UniProtKB-KW"/>
</dbReference>
<dbReference type="PANTHER" id="PTHR11669">
    <property type="entry name" value="REPLICATION FACTOR C / DNA POLYMERASE III GAMMA-TAU SUBUNIT"/>
    <property type="match status" value="1"/>
</dbReference>